<dbReference type="Proteomes" id="UP000053605">
    <property type="component" value="Unassembled WGS sequence"/>
</dbReference>
<dbReference type="EMBL" id="KK733867">
    <property type="protein sequence ID" value="KFR00749.1"/>
    <property type="molecule type" value="Genomic_DNA"/>
</dbReference>
<name>A0A091VC94_OPIHO</name>
<keyword evidence="2" id="KW-1185">Reference proteome</keyword>
<dbReference type="AlphaFoldDB" id="A0A091VC94"/>
<reference evidence="1 2" key="1">
    <citation type="submission" date="2014-04" db="EMBL/GenBank/DDBJ databases">
        <title>Genome evolution of avian class.</title>
        <authorList>
            <person name="Zhang G."/>
            <person name="Li C."/>
        </authorList>
    </citation>
    <scope>NUCLEOTIDE SEQUENCE [LARGE SCALE GENOMIC DNA]</scope>
    <source>
        <strain evidence="1">BGI_N306</strain>
    </source>
</reference>
<evidence type="ECO:0000313" key="1">
    <source>
        <dbReference type="EMBL" id="KFR00749.1"/>
    </source>
</evidence>
<organism evidence="1 2">
    <name type="scientific">Opisthocomus hoazin</name>
    <name type="common">Hoatzin</name>
    <name type="synonym">Phasianus hoazin</name>
    <dbReference type="NCBI Taxonomy" id="30419"/>
    <lineage>
        <taxon>Eukaryota</taxon>
        <taxon>Metazoa</taxon>
        <taxon>Chordata</taxon>
        <taxon>Craniata</taxon>
        <taxon>Vertebrata</taxon>
        <taxon>Euteleostomi</taxon>
        <taxon>Archelosauria</taxon>
        <taxon>Archosauria</taxon>
        <taxon>Dinosauria</taxon>
        <taxon>Saurischia</taxon>
        <taxon>Theropoda</taxon>
        <taxon>Coelurosauria</taxon>
        <taxon>Aves</taxon>
        <taxon>Neognathae</taxon>
        <taxon>Neoaves</taxon>
        <taxon>Opisthocomiformes</taxon>
        <taxon>Opisthocomidae</taxon>
        <taxon>Opisthocomus</taxon>
    </lineage>
</organism>
<protein>
    <submittedName>
        <fullName evidence="1">Uncharacterized protein</fullName>
    </submittedName>
</protein>
<dbReference type="PhylomeDB" id="A0A091VC94"/>
<accession>A0A091VC94</accession>
<sequence length="61" mass="6854">MKSTWKFPFWVRENDGTVTQSTWSFLSVNPSLVADCFLHCSLPFPVPPGFNKTNGPLPTPQ</sequence>
<evidence type="ECO:0000313" key="2">
    <source>
        <dbReference type="Proteomes" id="UP000053605"/>
    </source>
</evidence>
<gene>
    <name evidence="1" type="ORF">N306_00324</name>
</gene>
<proteinExistence type="predicted"/>
<feature type="non-terminal residue" evidence="1">
    <location>
        <position position="61"/>
    </location>
</feature>